<dbReference type="Gene3D" id="3.30.40.10">
    <property type="entry name" value="Zinc/RING finger domain, C3HC4 (zinc finger)"/>
    <property type="match status" value="1"/>
</dbReference>
<evidence type="ECO:0000313" key="24">
    <source>
        <dbReference type="Ensembl" id="ENSSANP00000041324.1"/>
    </source>
</evidence>
<dbReference type="Gene3D" id="3.80.10.10">
    <property type="entry name" value="Ribonuclease Inhibitor"/>
    <property type="match status" value="1"/>
</dbReference>
<dbReference type="Pfam" id="PF16866">
    <property type="entry name" value="PHD_4"/>
    <property type="match status" value="1"/>
</dbReference>
<evidence type="ECO:0000259" key="21">
    <source>
        <dbReference type="PROSITE" id="PS50016"/>
    </source>
</evidence>
<dbReference type="PANTHER" id="PTHR23123">
    <property type="entry name" value="PHD/F-BOX CONTAINING PROTEIN"/>
    <property type="match status" value="1"/>
</dbReference>
<keyword evidence="14" id="KW-0238">DNA-binding</keyword>
<evidence type="ECO:0000256" key="19">
    <source>
        <dbReference type="SAM" id="MobiDB-lite"/>
    </source>
</evidence>
<evidence type="ECO:0000256" key="8">
    <source>
        <dbReference type="ARBA" id="ARBA00022833"/>
    </source>
</evidence>
<feature type="compositionally biased region" description="Polar residues" evidence="19">
    <location>
        <begin position="815"/>
        <end position="827"/>
    </location>
</feature>
<feature type="transmembrane region" description="Helical" evidence="20">
    <location>
        <begin position="7"/>
        <end position="26"/>
    </location>
</feature>
<evidence type="ECO:0000256" key="6">
    <source>
        <dbReference type="ARBA" id="ARBA00022723"/>
    </source>
</evidence>
<dbReference type="FunFam" id="2.60.120.650:FF:000005">
    <property type="entry name" value="lysine-specific demethylase 2A isoform X1"/>
    <property type="match status" value="1"/>
</dbReference>
<dbReference type="InterPro" id="IPR011011">
    <property type="entry name" value="Znf_FYVE_PHD"/>
</dbReference>
<evidence type="ECO:0000256" key="16">
    <source>
        <dbReference type="ARBA" id="ARBA00023242"/>
    </source>
</evidence>
<feature type="compositionally biased region" description="Basic and acidic residues" evidence="19">
    <location>
        <begin position="841"/>
        <end position="865"/>
    </location>
</feature>
<dbReference type="EC" id="1.14.11.27" evidence="4"/>
<evidence type="ECO:0000256" key="2">
    <source>
        <dbReference type="ARBA" id="ARBA00004123"/>
    </source>
</evidence>
<comment type="subcellular location">
    <subcellularLocation>
        <location evidence="2">Nucleus</location>
    </subcellularLocation>
</comment>
<keyword evidence="20" id="KW-1133">Transmembrane helix</keyword>
<keyword evidence="20" id="KW-0472">Membrane</keyword>
<comment type="catalytic activity">
    <reaction evidence="17">
        <text>N(6),N(6)-dimethyl-L-lysyl(36)-[histone H3] + 2 2-oxoglutarate + 2 O2 = L-lysyl(36)-[histone H3] + 2 formaldehyde + 2 succinate + 2 CO2</text>
        <dbReference type="Rhea" id="RHEA:42032"/>
        <dbReference type="Rhea" id="RHEA-COMP:9785"/>
        <dbReference type="Rhea" id="RHEA-COMP:9787"/>
        <dbReference type="ChEBI" id="CHEBI:15379"/>
        <dbReference type="ChEBI" id="CHEBI:16526"/>
        <dbReference type="ChEBI" id="CHEBI:16810"/>
        <dbReference type="ChEBI" id="CHEBI:16842"/>
        <dbReference type="ChEBI" id="CHEBI:29969"/>
        <dbReference type="ChEBI" id="CHEBI:30031"/>
        <dbReference type="ChEBI" id="CHEBI:61976"/>
        <dbReference type="EC" id="1.14.11.27"/>
    </reaction>
</comment>
<keyword evidence="13" id="KW-0805">Transcription regulation</keyword>
<evidence type="ECO:0000256" key="14">
    <source>
        <dbReference type="ARBA" id="ARBA00023125"/>
    </source>
</evidence>
<dbReference type="InterPro" id="IPR019787">
    <property type="entry name" value="Znf_PHD-finger"/>
</dbReference>
<feature type="domain" description="PHD-type" evidence="21">
    <location>
        <begin position="560"/>
        <end position="621"/>
    </location>
</feature>
<dbReference type="Ensembl" id="ENSSANT00000043982.1">
    <property type="protein sequence ID" value="ENSSANP00000041324.1"/>
    <property type="gene ID" value="ENSSANG00000020557.1"/>
</dbReference>
<dbReference type="PROSITE" id="PS51184">
    <property type="entry name" value="JMJC"/>
    <property type="match status" value="1"/>
</dbReference>
<dbReference type="SMART" id="SM00558">
    <property type="entry name" value="JmjC"/>
    <property type="match status" value="1"/>
</dbReference>
<sequence length="1136" mass="128541">MRIKQKWLLHFYVNLSIVSSSSYLVFCFQRTGTRRRYQDDGISDDEIEGKRSFDLEEKLQSDRYNSDLVKIMDGKDFTLEYIQREGLRDPIIFKKADGLGIKMPDPDFSVSDVKLFVGSRRMVDVMDVNTQKGIEMSMGQWRRYYETPPSEREKLYNVISLEFSHTKLEHLVKRPTSVDMIDWVDNMWPRHLKERQRDSTNAIIEMQYPKVQKYCLMSVEGCFTDFHIDFGGTSVWYHILRGTKVFWLIPPTPQNLELYENWVLSGKQGDIFLGDKATMCQRIELKQGYTFMIPSGWIHAVYTPMDTLVFGGNFLHSFNIPMQLNIYNIEDRTRVPAKFRYPFYFEMCWYVLERYLYCLTNTSHLTPEFQKHSLGIGQWLKKEDVIKQGGFNGQEENVVEEEEQMVKEEPEEEAASPARPGVKVHLTPLELEGLWELLLKLEELPAHKKCVPAGIRNAPALLSDIRKLLEEHANDNPKLSYTGKPIVKWPKRVVPRPVKPSSSISALRRRRVRCKRCEACLRTECGDCNYCRDMRKFGGPGRLKKSCVLRQCLAPALPLTAVCATCKEGYQESIDSESVQTLMECSECAQITHPECIKVPGEGIINKDLPSCWECPKCVQGKKIERSLERGSVVRAGPGRSISRGRGMSSCRGRGVRLRGGGRGGGLRERMEMEVERDDSVEEEQEDRKENGQYNGKENRPQKRGGKTGEDENGESHRNGESEGSSEGGEATPSDTSMVLNDDVGGQGSCVTVTLQPSRGRRDPSAIVPKLEANLSPRSLPQNHKALLHPPLRNGAPRSDSPHLPADRLHVNKSHALSSSPHTLTRSASKHSHMVRSLRSNFKDSPHRLTRERIGKKTRLEKAKSSDSCPSSTLRPSAEQNGGNEPGWEREVWVSVFRYLTRAELAKVCVGCDKRLWTRISLSRCRSISPQALTGIIKRQPVTLDLSWANISKKQLSWLINRLPGLKDLVLSGCNWASVSALSSPSCPLLRSLDLSCADGNPKTAQLDNRSQMKNMQCLWLCGLEVTEATLRLIIRHMPLLTRLELSHCPITDGALNLLSAVGSSTRNTLTHLNLAGCSRLTDRCLVYLRRLSCLSVLDLRGCKGVSRQACESFISELSVNALYCLSDDKLIQRIS</sequence>
<evidence type="ECO:0000259" key="23">
    <source>
        <dbReference type="PROSITE" id="PS51184"/>
    </source>
</evidence>
<keyword evidence="5" id="KW-0433">Leucine-rich repeat</keyword>
<evidence type="ECO:0000313" key="25">
    <source>
        <dbReference type="Proteomes" id="UP000472260"/>
    </source>
</evidence>
<dbReference type="PROSITE" id="PS01359">
    <property type="entry name" value="ZF_PHD_1"/>
    <property type="match status" value="1"/>
</dbReference>
<dbReference type="SMART" id="SM00367">
    <property type="entry name" value="LRR_CC"/>
    <property type="match status" value="3"/>
</dbReference>
<keyword evidence="15" id="KW-0804">Transcription</keyword>
<comment type="cofactor">
    <cofactor evidence="1">
        <name>Fe(2+)</name>
        <dbReference type="ChEBI" id="CHEBI:29033"/>
    </cofactor>
</comment>
<feature type="region of interest" description="Disordered" evidence="19">
    <location>
        <begin position="635"/>
        <end position="886"/>
    </location>
</feature>
<keyword evidence="9" id="KW-0156">Chromatin regulator</keyword>
<dbReference type="InterPro" id="IPR032675">
    <property type="entry name" value="LRR_dom_sf"/>
</dbReference>
<dbReference type="InterPro" id="IPR002857">
    <property type="entry name" value="Znf_CXXC"/>
</dbReference>
<dbReference type="InterPro" id="IPR019786">
    <property type="entry name" value="Zinc_finger_PHD-type_CS"/>
</dbReference>
<dbReference type="GO" id="GO:0003677">
    <property type="term" value="F:DNA binding"/>
    <property type="evidence" value="ECO:0007669"/>
    <property type="project" value="UniProtKB-KW"/>
</dbReference>
<keyword evidence="8" id="KW-0862">Zinc</keyword>
<dbReference type="SMART" id="SM00249">
    <property type="entry name" value="PHD"/>
    <property type="match status" value="1"/>
</dbReference>
<keyword evidence="11" id="KW-0560">Oxidoreductase</keyword>
<dbReference type="GO" id="GO:0005634">
    <property type="term" value="C:nucleus"/>
    <property type="evidence" value="ECO:0007669"/>
    <property type="project" value="UniProtKB-SubCell"/>
</dbReference>
<gene>
    <name evidence="24" type="primary">LOC107661934</name>
</gene>
<keyword evidence="20" id="KW-0812">Transmembrane</keyword>
<evidence type="ECO:0000256" key="17">
    <source>
        <dbReference type="ARBA" id="ARBA00047915"/>
    </source>
</evidence>
<dbReference type="InterPro" id="IPR006553">
    <property type="entry name" value="Leu-rich_rpt_Cys-con_subtyp"/>
</dbReference>
<dbReference type="AlphaFoldDB" id="A0A671N7A3"/>
<keyword evidence="16" id="KW-0539">Nucleus</keyword>
<evidence type="ECO:0000256" key="4">
    <source>
        <dbReference type="ARBA" id="ARBA00013246"/>
    </source>
</evidence>
<organism evidence="24 25">
    <name type="scientific">Sinocyclocheilus anshuiensis</name>
    <dbReference type="NCBI Taxonomy" id="1608454"/>
    <lineage>
        <taxon>Eukaryota</taxon>
        <taxon>Metazoa</taxon>
        <taxon>Chordata</taxon>
        <taxon>Craniata</taxon>
        <taxon>Vertebrata</taxon>
        <taxon>Euteleostomi</taxon>
        <taxon>Actinopterygii</taxon>
        <taxon>Neopterygii</taxon>
        <taxon>Teleostei</taxon>
        <taxon>Ostariophysi</taxon>
        <taxon>Cypriniformes</taxon>
        <taxon>Cyprinidae</taxon>
        <taxon>Cyprininae</taxon>
        <taxon>Sinocyclocheilus</taxon>
    </lineage>
</organism>
<dbReference type="PROSITE" id="PS51058">
    <property type="entry name" value="ZF_CXXC"/>
    <property type="match status" value="1"/>
</dbReference>
<dbReference type="SUPFAM" id="SSF51197">
    <property type="entry name" value="Clavaminate synthase-like"/>
    <property type="match status" value="1"/>
</dbReference>
<name>A0A671N7A3_9TELE</name>
<evidence type="ECO:0000256" key="5">
    <source>
        <dbReference type="ARBA" id="ARBA00022614"/>
    </source>
</evidence>
<dbReference type="InterPro" id="IPR041070">
    <property type="entry name" value="JHD"/>
</dbReference>
<dbReference type="InterPro" id="IPR001965">
    <property type="entry name" value="Znf_PHD"/>
</dbReference>
<reference evidence="24" key="2">
    <citation type="submission" date="2025-09" db="UniProtKB">
        <authorList>
            <consortium name="Ensembl"/>
        </authorList>
    </citation>
    <scope>IDENTIFICATION</scope>
</reference>
<evidence type="ECO:0000256" key="15">
    <source>
        <dbReference type="ARBA" id="ARBA00023163"/>
    </source>
</evidence>
<keyword evidence="7 18" id="KW-0863">Zinc-finger</keyword>
<evidence type="ECO:0000256" key="10">
    <source>
        <dbReference type="ARBA" id="ARBA00022964"/>
    </source>
</evidence>
<dbReference type="Pfam" id="PF02008">
    <property type="entry name" value="zf-CXXC"/>
    <property type="match status" value="1"/>
</dbReference>
<feature type="compositionally biased region" description="Polar residues" evidence="19">
    <location>
        <begin position="866"/>
        <end position="883"/>
    </location>
</feature>
<dbReference type="Pfam" id="PF02373">
    <property type="entry name" value="JmjC"/>
    <property type="match status" value="1"/>
</dbReference>
<dbReference type="SUPFAM" id="SSF52047">
    <property type="entry name" value="RNI-like"/>
    <property type="match status" value="1"/>
</dbReference>
<comment type="similarity">
    <text evidence="3">Belongs to the JHDM1 histone demethylase family. JHDM1D subfamily.</text>
</comment>
<dbReference type="CDD" id="cd15555">
    <property type="entry name" value="PHD_KDM2A_2B"/>
    <property type="match status" value="1"/>
</dbReference>
<dbReference type="Proteomes" id="UP000472260">
    <property type="component" value="Unassembled WGS sequence"/>
</dbReference>
<evidence type="ECO:0000259" key="22">
    <source>
        <dbReference type="PROSITE" id="PS51058"/>
    </source>
</evidence>
<dbReference type="SUPFAM" id="SSF57903">
    <property type="entry name" value="FYVE/PHD zinc finger"/>
    <property type="match status" value="1"/>
</dbReference>
<evidence type="ECO:0000256" key="12">
    <source>
        <dbReference type="ARBA" id="ARBA00023004"/>
    </source>
</evidence>
<dbReference type="InterPro" id="IPR013083">
    <property type="entry name" value="Znf_RING/FYVE/PHD"/>
</dbReference>
<feature type="compositionally biased region" description="Acidic residues" evidence="19">
    <location>
        <begin position="675"/>
        <end position="685"/>
    </location>
</feature>
<feature type="compositionally biased region" description="Low complexity" evidence="19">
    <location>
        <begin position="635"/>
        <end position="653"/>
    </location>
</feature>
<proteinExistence type="inferred from homology"/>
<evidence type="ECO:0000256" key="11">
    <source>
        <dbReference type="ARBA" id="ARBA00023002"/>
    </source>
</evidence>
<dbReference type="Pfam" id="PF17811">
    <property type="entry name" value="JHD"/>
    <property type="match status" value="1"/>
</dbReference>
<protein>
    <recommendedName>
        <fullName evidence="4">[histone H3]-dimethyl-L-lysine(36) demethylase</fullName>
        <ecNumber evidence="4">1.14.11.27</ecNumber>
    </recommendedName>
</protein>
<evidence type="ECO:0000256" key="1">
    <source>
        <dbReference type="ARBA" id="ARBA00001954"/>
    </source>
</evidence>
<feature type="domain" description="CXXC-type" evidence="22">
    <location>
        <begin position="505"/>
        <end position="553"/>
    </location>
</feature>
<dbReference type="InterPro" id="IPR050690">
    <property type="entry name" value="JHDM1_Histone_Demethylase"/>
</dbReference>
<accession>A0A671N7A3</accession>
<evidence type="ECO:0000256" key="9">
    <source>
        <dbReference type="ARBA" id="ARBA00022853"/>
    </source>
</evidence>
<dbReference type="Gene3D" id="2.60.120.650">
    <property type="entry name" value="Cupin"/>
    <property type="match status" value="1"/>
</dbReference>
<reference evidence="24" key="1">
    <citation type="submission" date="2025-08" db="UniProtKB">
        <authorList>
            <consortium name="Ensembl"/>
        </authorList>
    </citation>
    <scope>IDENTIFICATION</scope>
</reference>
<evidence type="ECO:0000256" key="7">
    <source>
        <dbReference type="ARBA" id="ARBA00022771"/>
    </source>
</evidence>
<evidence type="ECO:0000256" key="13">
    <source>
        <dbReference type="ARBA" id="ARBA00023015"/>
    </source>
</evidence>
<evidence type="ECO:0000256" key="3">
    <source>
        <dbReference type="ARBA" id="ARBA00006942"/>
    </source>
</evidence>
<dbReference type="InterPro" id="IPR003347">
    <property type="entry name" value="JmjC_dom"/>
</dbReference>
<dbReference type="GO" id="GO:0008270">
    <property type="term" value="F:zinc ion binding"/>
    <property type="evidence" value="ECO:0007669"/>
    <property type="project" value="UniProtKB-KW"/>
</dbReference>
<dbReference type="PROSITE" id="PS50016">
    <property type="entry name" value="ZF_PHD_2"/>
    <property type="match status" value="1"/>
</dbReference>
<keyword evidence="6" id="KW-0479">Metal-binding</keyword>
<dbReference type="Gene3D" id="1.20.58.1360">
    <property type="match status" value="1"/>
</dbReference>
<feature type="compositionally biased region" description="Basic and acidic residues" evidence="19">
    <location>
        <begin position="686"/>
        <end position="721"/>
    </location>
</feature>
<feature type="domain" description="JmjC" evidence="23">
    <location>
        <begin position="163"/>
        <end position="331"/>
    </location>
</feature>
<evidence type="ECO:0000256" key="18">
    <source>
        <dbReference type="PROSITE-ProRule" id="PRU00509"/>
    </source>
</evidence>
<evidence type="ECO:0000256" key="20">
    <source>
        <dbReference type="SAM" id="Phobius"/>
    </source>
</evidence>
<keyword evidence="25" id="KW-1185">Reference proteome</keyword>
<dbReference type="GO" id="GO:0140680">
    <property type="term" value="F:histone H3K36me/H3K36me2 demethylase activity"/>
    <property type="evidence" value="ECO:0007669"/>
    <property type="project" value="UniProtKB-EC"/>
</dbReference>
<keyword evidence="10" id="KW-0223">Dioxygenase</keyword>
<keyword evidence="12" id="KW-0408">Iron</keyword>